<dbReference type="EMBL" id="BDSA01000002">
    <property type="protein sequence ID" value="GBE61001.1"/>
    <property type="molecule type" value="Genomic_DNA"/>
</dbReference>
<feature type="region of interest" description="Disordered" evidence="1">
    <location>
        <begin position="52"/>
        <end position="73"/>
    </location>
</feature>
<accession>A0A2H6KDD5</accession>
<dbReference type="AlphaFoldDB" id="A0A2H6KDD5"/>
<protein>
    <submittedName>
        <fullName evidence="2">Arginine decarboxylase, putative</fullName>
    </submittedName>
</protein>
<evidence type="ECO:0000313" key="3">
    <source>
        <dbReference type="Proteomes" id="UP000236319"/>
    </source>
</evidence>
<evidence type="ECO:0000256" key="1">
    <source>
        <dbReference type="SAM" id="MobiDB-lite"/>
    </source>
</evidence>
<dbReference type="VEuPathDB" id="PiroplasmaDB:BOVATA_024940"/>
<dbReference type="GeneID" id="39874771"/>
<evidence type="ECO:0000313" key="2">
    <source>
        <dbReference type="EMBL" id="GBE61001.1"/>
    </source>
</evidence>
<organism evidence="2 3">
    <name type="scientific">Babesia ovata</name>
    <dbReference type="NCBI Taxonomy" id="189622"/>
    <lineage>
        <taxon>Eukaryota</taxon>
        <taxon>Sar</taxon>
        <taxon>Alveolata</taxon>
        <taxon>Apicomplexa</taxon>
        <taxon>Aconoidasida</taxon>
        <taxon>Piroplasmida</taxon>
        <taxon>Babesiidae</taxon>
        <taxon>Babesia</taxon>
    </lineage>
</organism>
<gene>
    <name evidence="2" type="ORF">BOVATA_024940</name>
</gene>
<proteinExistence type="predicted"/>
<comment type="caution">
    <text evidence="2">The sequence shown here is derived from an EMBL/GenBank/DDBJ whole genome shotgun (WGS) entry which is preliminary data.</text>
</comment>
<reference evidence="2 3" key="1">
    <citation type="journal article" date="2017" name="BMC Genomics">
        <title>Whole-genome assembly of Babesia ovata and comparative genomics between closely related pathogens.</title>
        <authorList>
            <person name="Yamagishi J."/>
            <person name="Asada M."/>
            <person name="Hakimi H."/>
            <person name="Tanaka T.Q."/>
            <person name="Sugimoto C."/>
            <person name="Kawazu S."/>
        </authorList>
    </citation>
    <scope>NUCLEOTIDE SEQUENCE [LARGE SCALE GENOMIC DNA]</scope>
    <source>
        <strain evidence="2 3">Miyake</strain>
    </source>
</reference>
<sequence>MDDRGVADGPLEREVVDSTAAHPVRCQGKHCGENPRDHYKSARPLRVLAAARQATDLSSQTCTPVSRRGHGRT</sequence>
<keyword evidence="3" id="KW-1185">Reference proteome</keyword>
<dbReference type="Proteomes" id="UP000236319">
    <property type="component" value="Unassembled WGS sequence"/>
</dbReference>
<dbReference type="RefSeq" id="XP_028867244.1">
    <property type="nucleotide sequence ID" value="XM_029011411.1"/>
</dbReference>
<name>A0A2H6KDD5_9APIC</name>
<feature type="compositionally biased region" description="Polar residues" evidence="1">
    <location>
        <begin position="55"/>
        <end position="64"/>
    </location>
</feature>